<dbReference type="Gene3D" id="3.40.50.150">
    <property type="entry name" value="Vaccinia Virus protein VP39"/>
    <property type="match status" value="1"/>
</dbReference>
<dbReference type="GO" id="GO:0032259">
    <property type="term" value="P:methylation"/>
    <property type="evidence" value="ECO:0007669"/>
    <property type="project" value="UniProtKB-KW"/>
</dbReference>
<comment type="pathway">
    <text evidence="2">Lipid metabolism.</text>
</comment>
<evidence type="ECO:0000256" key="6">
    <source>
        <dbReference type="ARBA" id="ARBA00047619"/>
    </source>
</evidence>
<evidence type="ECO:0000256" key="4">
    <source>
        <dbReference type="ARBA" id="ARBA00022679"/>
    </source>
</evidence>
<comment type="catalytic activity">
    <reaction evidence="7">
        <text>N-methylethanolamine phosphate + S-adenosyl-L-methionine = N,N-dimethylethanolamine phosphate + S-adenosyl-L-homocysteine + H(+)</text>
        <dbReference type="Rhea" id="RHEA:25321"/>
        <dbReference type="ChEBI" id="CHEBI:15378"/>
        <dbReference type="ChEBI" id="CHEBI:57781"/>
        <dbReference type="ChEBI" id="CHEBI:57856"/>
        <dbReference type="ChEBI" id="CHEBI:58641"/>
        <dbReference type="ChEBI" id="CHEBI:59789"/>
        <dbReference type="EC" id="2.1.1.103"/>
    </reaction>
    <physiologicalReaction direction="left-to-right" evidence="7">
        <dbReference type="Rhea" id="RHEA:25322"/>
    </physiologicalReaction>
</comment>
<dbReference type="PANTHER" id="PTHR44307:SF2">
    <property type="entry name" value="PHOSPHOETHANOLAMINE METHYLTRANSFERASE ISOFORM X1"/>
    <property type="match status" value="1"/>
</dbReference>
<keyword evidence="8" id="KW-1133">Transmembrane helix</keyword>
<dbReference type="CDD" id="cd02440">
    <property type="entry name" value="AdoMet_MTases"/>
    <property type="match status" value="1"/>
</dbReference>
<sequence length="314" mass="34961">MLLELSAPQTLLVGAVALVVALWLVYSPSSTTDTVSEHYGLFHLALNRLPDGPSPPVTEWLNMGFWREETLFPRACRALAQNLVVAAAIKPNANILDVGFGTGESILFLLSDPDVPQPKKITGITNVSAQCERAKRRVANAWPQFAEGAEQRVFLYTADAICDGSQDHPLSSPDTDSSFDAVLALDCAYHFNTRWRFLHQSFSKLTPGGRIALADICFAPQGLSSLKTRLVTSTLRMMPMHNRTTVLEYRTRMQDAGFEDIVIENITSDVFPRFIQFLKRQGWNWWIFGTILQIYVSTGCQYVVVSGRKPCSSN</sequence>
<keyword evidence="8" id="KW-0472">Membrane</keyword>
<protein>
    <recommendedName>
        <fullName evidence="5">phosphoethanolamine N-methyltransferase</fullName>
        <ecNumber evidence="5">2.1.1.103</ecNumber>
    </recommendedName>
</protein>
<dbReference type="STRING" id="230819.A0A5C3LCC1"/>
<dbReference type="PANTHER" id="PTHR44307">
    <property type="entry name" value="PHOSPHOETHANOLAMINE METHYLTRANSFERASE"/>
    <property type="match status" value="1"/>
</dbReference>
<organism evidence="9 10">
    <name type="scientific">Coprinopsis marcescibilis</name>
    <name type="common">Agaric fungus</name>
    <name type="synonym">Psathyrella marcescibilis</name>
    <dbReference type="NCBI Taxonomy" id="230819"/>
    <lineage>
        <taxon>Eukaryota</taxon>
        <taxon>Fungi</taxon>
        <taxon>Dikarya</taxon>
        <taxon>Basidiomycota</taxon>
        <taxon>Agaricomycotina</taxon>
        <taxon>Agaricomycetes</taxon>
        <taxon>Agaricomycetidae</taxon>
        <taxon>Agaricales</taxon>
        <taxon>Agaricineae</taxon>
        <taxon>Psathyrellaceae</taxon>
        <taxon>Coprinopsis</taxon>
    </lineage>
</organism>
<keyword evidence="4 9" id="KW-0808">Transferase</keyword>
<keyword evidence="8" id="KW-0812">Transmembrane</keyword>
<evidence type="ECO:0000256" key="3">
    <source>
        <dbReference type="ARBA" id="ARBA00022603"/>
    </source>
</evidence>
<dbReference type="InterPro" id="IPR029063">
    <property type="entry name" value="SAM-dependent_MTases_sf"/>
</dbReference>
<comment type="catalytic activity">
    <reaction evidence="6">
        <text>N,N-dimethylethanolamine phosphate + S-adenosyl-L-methionine = phosphocholine + S-adenosyl-L-homocysteine + H(+)</text>
        <dbReference type="Rhea" id="RHEA:25325"/>
        <dbReference type="ChEBI" id="CHEBI:15378"/>
        <dbReference type="ChEBI" id="CHEBI:57856"/>
        <dbReference type="ChEBI" id="CHEBI:58641"/>
        <dbReference type="ChEBI" id="CHEBI:59789"/>
        <dbReference type="ChEBI" id="CHEBI:295975"/>
        <dbReference type="EC" id="2.1.1.103"/>
    </reaction>
    <physiologicalReaction direction="left-to-right" evidence="6">
        <dbReference type="Rhea" id="RHEA:25326"/>
    </physiologicalReaction>
</comment>
<comment type="pathway">
    <text evidence="1">Phospholipid metabolism; phosphatidylcholine biosynthesis.</text>
</comment>
<dbReference type="EC" id="2.1.1.103" evidence="5"/>
<dbReference type="GO" id="GO:0000234">
    <property type="term" value="F:phosphoethanolamine N-methyltransferase activity"/>
    <property type="evidence" value="ECO:0007669"/>
    <property type="project" value="UniProtKB-EC"/>
</dbReference>
<evidence type="ECO:0000256" key="8">
    <source>
        <dbReference type="SAM" id="Phobius"/>
    </source>
</evidence>
<reference evidence="9 10" key="1">
    <citation type="journal article" date="2019" name="Nat. Ecol. Evol.">
        <title>Megaphylogeny resolves global patterns of mushroom evolution.</title>
        <authorList>
            <person name="Varga T."/>
            <person name="Krizsan K."/>
            <person name="Foldi C."/>
            <person name="Dima B."/>
            <person name="Sanchez-Garcia M."/>
            <person name="Sanchez-Ramirez S."/>
            <person name="Szollosi G.J."/>
            <person name="Szarkandi J.G."/>
            <person name="Papp V."/>
            <person name="Albert L."/>
            <person name="Andreopoulos W."/>
            <person name="Angelini C."/>
            <person name="Antonin V."/>
            <person name="Barry K.W."/>
            <person name="Bougher N.L."/>
            <person name="Buchanan P."/>
            <person name="Buyck B."/>
            <person name="Bense V."/>
            <person name="Catcheside P."/>
            <person name="Chovatia M."/>
            <person name="Cooper J."/>
            <person name="Damon W."/>
            <person name="Desjardin D."/>
            <person name="Finy P."/>
            <person name="Geml J."/>
            <person name="Haridas S."/>
            <person name="Hughes K."/>
            <person name="Justo A."/>
            <person name="Karasinski D."/>
            <person name="Kautmanova I."/>
            <person name="Kiss B."/>
            <person name="Kocsube S."/>
            <person name="Kotiranta H."/>
            <person name="LaButti K.M."/>
            <person name="Lechner B.E."/>
            <person name="Liimatainen K."/>
            <person name="Lipzen A."/>
            <person name="Lukacs Z."/>
            <person name="Mihaltcheva S."/>
            <person name="Morgado L.N."/>
            <person name="Niskanen T."/>
            <person name="Noordeloos M.E."/>
            <person name="Ohm R.A."/>
            <person name="Ortiz-Santana B."/>
            <person name="Ovrebo C."/>
            <person name="Racz N."/>
            <person name="Riley R."/>
            <person name="Savchenko A."/>
            <person name="Shiryaev A."/>
            <person name="Soop K."/>
            <person name="Spirin V."/>
            <person name="Szebenyi C."/>
            <person name="Tomsovsky M."/>
            <person name="Tulloss R.E."/>
            <person name="Uehling J."/>
            <person name="Grigoriev I.V."/>
            <person name="Vagvolgyi C."/>
            <person name="Papp T."/>
            <person name="Martin F.M."/>
            <person name="Miettinen O."/>
            <person name="Hibbett D.S."/>
            <person name="Nagy L.G."/>
        </authorList>
    </citation>
    <scope>NUCLEOTIDE SEQUENCE [LARGE SCALE GENOMIC DNA]</scope>
    <source>
        <strain evidence="9 10">CBS 121175</strain>
    </source>
</reference>
<keyword evidence="3 9" id="KW-0489">Methyltransferase</keyword>
<dbReference type="EMBL" id="ML210146">
    <property type="protein sequence ID" value="TFK30497.1"/>
    <property type="molecule type" value="Genomic_DNA"/>
</dbReference>
<dbReference type="SUPFAM" id="SSF53335">
    <property type="entry name" value="S-adenosyl-L-methionine-dependent methyltransferases"/>
    <property type="match status" value="1"/>
</dbReference>
<evidence type="ECO:0000256" key="1">
    <source>
        <dbReference type="ARBA" id="ARBA00004969"/>
    </source>
</evidence>
<dbReference type="Proteomes" id="UP000307440">
    <property type="component" value="Unassembled WGS sequence"/>
</dbReference>
<accession>A0A5C3LCC1</accession>
<keyword evidence="10" id="KW-1185">Reference proteome</keyword>
<feature type="transmembrane region" description="Helical" evidence="8">
    <location>
        <begin position="6"/>
        <end position="26"/>
    </location>
</feature>
<evidence type="ECO:0000256" key="7">
    <source>
        <dbReference type="ARBA" id="ARBA00047841"/>
    </source>
</evidence>
<name>A0A5C3LCC1_COPMA</name>
<dbReference type="OrthoDB" id="61390at2759"/>
<proteinExistence type="predicted"/>
<gene>
    <name evidence="9" type="ORF">FA15DRAFT_662460</name>
</gene>
<evidence type="ECO:0000256" key="2">
    <source>
        <dbReference type="ARBA" id="ARBA00005189"/>
    </source>
</evidence>
<feature type="transmembrane region" description="Helical" evidence="8">
    <location>
        <begin position="283"/>
        <end position="304"/>
    </location>
</feature>
<dbReference type="AlphaFoldDB" id="A0A5C3LCC1"/>
<evidence type="ECO:0000256" key="5">
    <source>
        <dbReference type="ARBA" id="ARBA00035674"/>
    </source>
</evidence>
<evidence type="ECO:0000313" key="9">
    <source>
        <dbReference type="EMBL" id="TFK30497.1"/>
    </source>
</evidence>
<evidence type="ECO:0000313" key="10">
    <source>
        <dbReference type="Proteomes" id="UP000307440"/>
    </source>
</evidence>
<dbReference type="Pfam" id="PF13489">
    <property type="entry name" value="Methyltransf_23"/>
    <property type="match status" value="1"/>
</dbReference>